<evidence type="ECO:0000313" key="7">
    <source>
        <dbReference type="EMBL" id="KAG7175569.1"/>
    </source>
</evidence>
<evidence type="ECO:0000256" key="2">
    <source>
        <dbReference type="ARBA" id="ARBA00022801"/>
    </source>
</evidence>
<organism evidence="7 8">
    <name type="scientific">Homarus americanus</name>
    <name type="common">American lobster</name>
    <dbReference type="NCBI Taxonomy" id="6706"/>
    <lineage>
        <taxon>Eukaryota</taxon>
        <taxon>Metazoa</taxon>
        <taxon>Ecdysozoa</taxon>
        <taxon>Arthropoda</taxon>
        <taxon>Crustacea</taxon>
        <taxon>Multicrustacea</taxon>
        <taxon>Malacostraca</taxon>
        <taxon>Eumalacostraca</taxon>
        <taxon>Eucarida</taxon>
        <taxon>Decapoda</taxon>
        <taxon>Pleocyemata</taxon>
        <taxon>Astacidea</taxon>
        <taxon>Nephropoidea</taxon>
        <taxon>Nephropidae</taxon>
        <taxon>Homarus</taxon>
    </lineage>
</organism>
<sequence>MVNPCSRGVERKQPTTEKQKHGTGRAGQVSVIMEGLYLSGARAVRQARLRDLGVTCVVNSTVELPLVPLDDVEVVLVRVSDAPSSDLAAHLDAITDKIDDVRGSGRRVLVHCVAGVSRSPAIILAYLVKYADMSLRQAFLHVRSVRPNIRPNAGFFSQLIEFERRVRGSTSVTLVKDTNLGLSIPDVCEDELKVLRDTRWARMIHERRNFERLYA</sequence>
<feature type="domain" description="Tyrosine-protein phosphatase" evidence="5">
    <location>
        <begin position="28"/>
        <end position="168"/>
    </location>
</feature>
<dbReference type="InterPro" id="IPR052103">
    <property type="entry name" value="Dual_spec_Phospatases"/>
</dbReference>
<dbReference type="PANTHER" id="PTHR45961:SF6">
    <property type="entry name" value="IP21249P"/>
    <property type="match status" value="1"/>
</dbReference>
<reference evidence="7" key="1">
    <citation type="journal article" date="2021" name="Sci. Adv.">
        <title>The American lobster genome reveals insights on longevity, neural, and immune adaptations.</title>
        <authorList>
            <person name="Polinski J.M."/>
            <person name="Zimin A.V."/>
            <person name="Clark K.F."/>
            <person name="Kohn A.B."/>
            <person name="Sadowski N."/>
            <person name="Timp W."/>
            <person name="Ptitsyn A."/>
            <person name="Khanna P."/>
            <person name="Romanova D.Y."/>
            <person name="Williams P."/>
            <person name="Greenwood S.J."/>
            <person name="Moroz L.L."/>
            <person name="Walt D.R."/>
            <person name="Bodnar A.G."/>
        </authorList>
    </citation>
    <scope>NUCLEOTIDE SEQUENCE</scope>
    <source>
        <strain evidence="7">GMGI-L3</strain>
    </source>
</reference>
<dbReference type="GO" id="GO:0005737">
    <property type="term" value="C:cytoplasm"/>
    <property type="evidence" value="ECO:0007669"/>
    <property type="project" value="TreeGrafter"/>
</dbReference>
<keyword evidence="3" id="KW-0904">Protein phosphatase</keyword>
<dbReference type="InterPro" id="IPR000387">
    <property type="entry name" value="Tyr_Pase_dom"/>
</dbReference>
<comment type="similarity">
    <text evidence="1">Belongs to the protein-tyrosine phosphatase family. Non-receptor class dual specificity subfamily.</text>
</comment>
<evidence type="ECO:0000259" key="5">
    <source>
        <dbReference type="PROSITE" id="PS50054"/>
    </source>
</evidence>
<dbReference type="PANTHER" id="PTHR45961">
    <property type="entry name" value="IP21249P"/>
    <property type="match status" value="1"/>
</dbReference>
<dbReference type="Gene3D" id="3.90.190.10">
    <property type="entry name" value="Protein tyrosine phosphatase superfamily"/>
    <property type="match status" value="1"/>
</dbReference>
<evidence type="ECO:0000313" key="8">
    <source>
        <dbReference type="Proteomes" id="UP000747542"/>
    </source>
</evidence>
<dbReference type="AlphaFoldDB" id="A0A8J5N9X0"/>
<dbReference type="CDD" id="cd14514">
    <property type="entry name" value="DUSP14-like"/>
    <property type="match status" value="1"/>
</dbReference>
<dbReference type="PROSITE" id="PS00383">
    <property type="entry name" value="TYR_PHOSPHATASE_1"/>
    <property type="match status" value="1"/>
</dbReference>
<dbReference type="GO" id="GO:0004721">
    <property type="term" value="F:phosphoprotein phosphatase activity"/>
    <property type="evidence" value="ECO:0007669"/>
    <property type="project" value="UniProtKB-KW"/>
</dbReference>
<dbReference type="EMBL" id="JAHLQT010005502">
    <property type="protein sequence ID" value="KAG7175569.1"/>
    <property type="molecule type" value="Genomic_DNA"/>
</dbReference>
<evidence type="ECO:0000256" key="3">
    <source>
        <dbReference type="ARBA" id="ARBA00022912"/>
    </source>
</evidence>
<dbReference type="PROSITE" id="PS50054">
    <property type="entry name" value="TYR_PHOSPHATASE_DUAL"/>
    <property type="match status" value="1"/>
</dbReference>
<name>A0A8J5N9X0_HOMAM</name>
<evidence type="ECO:0000256" key="1">
    <source>
        <dbReference type="ARBA" id="ARBA00008601"/>
    </source>
</evidence>
<keyword evidence="2" id="KW-0378">Hydrolase</keyword>
<dbReference type="SMART" id="SM00195">
    <property type="entry name" value="DSPc"/>
    <property type="match status" value="1"/>
</dbReference>
<dbReference type="InterPro" id="IPR000340">
    <property type="entry name" value="Dual-sp_phosphatase_cat-dom"/>
</dbReference>
<feature type="domain" description="Tyrosine specific protein phosphatases" evidence="6">
    <location>
        <begin position="85"/>
        <end position="149"/>
    </location>
</feature>
<comment type="caution">
    <text evidence="7">The sequence shown here is derived from an EMBL/GenBank/DDBJ whole genome shotgun (WGS) entry which is preliminary data.</text>
</comment>
<evidence type="ECO:0000259" key="6">
    <source>
        <dbReference type="PROSITE" id="PS50056"/>
    </source>
</evidence>
<evidence type="ECO:0000256" key="4">
    <source>
        <dbReference type="SAM" id="MobiDB-lite"/>
    </source>
</evidence>
<dbReference type="Proteomes" id="UP000747542">
    <property type="component" value="Unassembled WGS sequence"/>
</dbReference>
<protein>
    <submittedName>
        <fullName evidence="7">Dual specificity protein phosphatase 14-like 2</fullName>
    </submittedName>
</protein>
<dbReference type="InterPro" id="IPR029021">
    <property type="entry name" value="Prot-tyrosine_phosphatase-like"/>
</dbReference>
<accession>A0A8J5N9X0</accession>
<dbReference type="InterPro" id="IPR020422">
    <property type="entry name" value="TYR_PHOSPHATASE_DUAL_dom"/>
</dbReference>
<dbReference type="InterPro" id="IPR016130">
    <property type="entry name" value="Tyr_Pase_AS"/>
</dbReference>
<dbReference type="SUPFAM" id="SSF52799">
    <property type="entry name" value="(Phosphotyrosine protein) phosphatases II"/>
    <property type="match status" value="1"/>
</dbReference>
<gene>
    <name evidence="7" type="primary">Dusp14-L2</name>
    <name evidence="7" type="ORF">Hamer_G020270</name>
</gene>
<dbReference type="Pfam" id="PF00782">
    <property type="entry name" value="DSPc"/>
    <property type="match status" value="1"/>
</dbReference>
<keyword evidence="8" id="KW-1185">Reference proteome</keyword>
<feature type="compositionally biased region" description="Basic and acidic residues" evidence="4">
    <location>
        <begin position="8"/>
        <end position="20"/>
    </location>
</feature>
<feature type="region of interest" description="Disordered" evidence="4">
    <location>
        <begin position="1"/>
        <end position="26"/>
    </location>
</feature>
<dbReference type="PROSITE" id="PS50056">
    <property type="entry name" value="TYR_PHOSPHATASE_2"/>
    <property type="match status" value="1"/>
</dbReference>
<proteinExistence type="inferred from homology"/>